<reference evidence="3 4" key="1">
    <citation type="submission" date="2018-10" db="EMBL/GenBank/DDBJ databases">
        <title>Genome sequencing of Arthrobacter oryzae TNB02.</title>
        <authorList>
            <person name="Cho Y.-J."/>
            <person name="Cho A."/>
            <person name="Kim O.-S."/>
        </authorList>
    </citation>
    <scope>NUCLEOTIDE SEQUENCE [LARGE SCALE GENOMIC DNA]</scope>
    <source>
        <strain evidence="3 4">TNB02</strain>
    </source>
</reference>
<feature type="region of interest" description="Disordered" evidence="1">
    <location>
        <begin position="215"/>
        <end position="238"/>
    </location>
</feature>
<evidence type="ECO:0000256" key="1">
    <source>
        <dbReference type="SAM" id="MobiDB-lite"/>
    </source>
</evidence>
<dbReference type="InterPro" id="IPR021104">
    <property type="entry name" value="KfrA_DNA-bd_N"/>
</dbReference>
<dbReference type="EMBL" id="RBED01000098">
    <property type="protein sequence ID" value="RNL54883.1"/>
    <property type="molecule type" value="Genomic_DNA"/>
</dbReference>
<dbReference type="Proteomes" id="UP000273807">
    <property type="component" value="Unassembled WGS sequence"/>
</dbReference>
<name>A0A3N0BYJ3_9MICC</name>
<comment type="caution">
    <text evidence="3">The sequence shown here is derived from an EMBL/GenBank/DDBJ whole genome shotgun (WGS) entry which is preliminary data.</text>
</comment>
<gene>
    <name evidence="3" type="ORF">D7003_10725</name>
</gene>
<dbReference type="Pfam" id="PF11740">
    <property type="entry name" value="KfrA_N"/>
    <property type="match status" value="1"/>
</dbReference>
<feature type="compositionally biased region" description="Polar residues" evidence="1">
    <location>
        <begin position="224"/>
        <end position="238"/>
    </location>
</feature>
<evidence type="ECO:0000313" key="4">
    <source>
        <dbReference type="Proteomes" id="UP000273807"/>
    </source>
</evidence>
<keyword evidence="4" id="KW-1185">Reference proteome</keyword>
<sequence>MRQGGWRYCQVVVGVVVLLLLLLLLLLFKVVAVALSVKDRVFAAAEQISAERRPTVSTVRAAAGVSNADATRYLKEWVEEKQAAGGQVAATPAPVLEQAARLAGACWAEASALANERHAAAEALWAQEKKDLTLEISELVADLDKVSAEKDAAVTELTARITALDTQTAAMTAQLEQARTAEQQASNTAADAATRLAAAEARAETLQKAHDALLQRIVPETPDKNNQATRTSGDGTQL</sequence>
<dbReference type="OrthoDB" id="4944700at2"/>
<evidence type="ECO:0000313" key="3">
    <source>
        <dbReference type="EMBL" id="RNL54883.1"/>
    </source>
</evidence>
<protein>
    <submittedName>
        <fullName evidence="3">KfrA protein</fullName>
    </submittedName>
</protein>
<feature type="domain" description="KfrA N-terminal DNA-binding" evidence="2">
    <location>
        <begin position="38"/>
        <end position="148"/>
    </location>
</feature>
<proteinExistence type="predicted"/>
<organism evidence="3 4">
    <name type="scientific">Arthrobacter oryzae</name>
    <dbReference type="NCBI Taxonomy" id="409290"/>
    <lineage>
        <taxon>Bacteria</taxon>
        <taxon>Bacillati</taxon>
        <taxon>Actinomycetota</taxon>
        <taxon>Actinomycetes</taxon>
        <taxon>Micrococcales</taxon>
        <taxon>Micrococcaceae</taxon>
        <taxon>Arthrobacter</taxon>
    </lineage>
</organism>
<dbReference type="AlphaFoldDB" id="A0A3N0BYJ3"/>
<evidence type="ECO:0000259" key="2">
    <source>
        <dbReference type="Pfam" id="PF11740"/>
    </source>
</evidence>
<accession>A0A3N0BYJ3</accession>